<dbReference type="EMBL" id="FIGB01000002">
    <property type="protein sequence ID" value="CYU44658.1"/>
    <property type="molecule type" value="Genomic_DNA"/>
</dbReference>
<dbReference type="Proteomes" id="UP000072530">
    <property type="component" value="Unassembled WGS sequence"/>
</dbReference>
<sequence length="99" mass="11045">MENSAIGSNWQSVRSELFSEKEIIESDLRVAIMSELIKARHEQGVSQKRLEELSGVSQPVIARMETGKTSPQLDTVLKVLASLGKTLAVVPLKQERHFQ</sequence>
<evidence type="ECO:0000313" key="4">
    <source>
        <dbReference type="Proteomes" id="UP000072530"/>
    </source>
</evidence>
<dbReference type="RefSeq" id="WP_044670992.1">
    <property type="nucleotide sequence ID" value="NZ_CEDJ01000089.1"/>
</dbReference>
<dbReference type="InterPro" id="IPR001387">
    <property type="entry name" value="Cro/C1-type_HTH"/>
</dbReference>
<dbReference type="CDD" id="cd00093">
    <property type="entry name" value="HTH_XRE"/>
    <property type="match status" value="1"/>
</dbReference>
<dbReference type="Gene3D" id="1.10.260.40">
    <property type="entry name" value="lambda repressor-like DNA-binding domains"/>
    <property type="match status" value="1"/>
</dbReference>
<evidence type="ECO:0000313" key="2">
    <source>
        <dbReference type="EMBL" id="CYU44658.1"/>
    </source>
</evidence>
<dbReference type="PROSITE" id="PS50943">
    <property type="entry name" value="HTH_CROC1"/>
    <property type="match status" value="1"/>
</dbReference>
<proteinExistence type="predicted"/>
<evidence type="ECO:0000259" key="1">
    <source>
        <dbReference type="PROSITE" id="PS50943"/>
    </source>
</evidence>
<feature type="domain" description="HTH cro/C1-type" evidence="1">
    <location>
        <begin position="36"/>
        <end position="90"/>
    </location>
</feature>
<dbReference type="GO" id="GO:0003677">
    <property type="term" value="F:DNA binding"/>
    <property type="evidence" value="ECO:0007669"/>
    <property type="project" value="InterPro"/>
</dbReference>
<name>A0A0Z8BYX8_STRSU</name>
<reference evidence="4 5" key="1">
    <citation type="submission" date="2016-02" db="EMBL/GenBank/DDBJ databases">
        <authorList>
            <consortium name="Pathogen Informatics"/>
        </authorList>
    </citation>
    <scope>NUCLEOTIDE SEQUENCE [LARGE SCALE GENOMIC DNA]</scope>
    <source>
        <strain evidence="2 5">LSS27</strain>
        <strain evidence="3 4">LSS31</strain>
    </source>
</reference>
<gene>
    <name evidence="2" type="ORF">ERS132389_00933</name>
    <name evidence="3" type="ORF">ERS132393_01266</name>
</gene>
<protein>
    <submittedName>
        <fullName evidence="3">Toxin-antitoxin system, antitoxin component, Xre family</fullName>
    </submittedName>
</protein>
<dbReference type="Pfam" id="PF01381">
    <property type="entry name" value="HTH_3"/>
    <property type="match status" value="1"/>
</dbReference>
<dbReference type="SMART" id="SM00530">
    <property type="entry name" value="HTH_XRE"/>
    <property type="match status" value="1"/>
</dbReference>
<evidence type="ECO:0000313" key="3">
    <source>
        <dbReference type="EMBL" id="CYU73641.1"/>
    </source>
</evidence>
<dbReference type="SUPFAM" id="SSF47413">
    <property type="entry name" value="lambda repressor-like DNA-binding domains"/>
    <property type="match status" value="1"/>
</dbReference>
<evidence type="ECO:0000313" key="5">
    <source>
        <dbReference type="Proteomes" id="UP000073390"/>
    </source>
</evidence>
<dbReference type="AlphaFoldDB" id="A0A0Z8BYX8"/>
<organism evidence="3 4">
    <name type="scientific">Streptococcus suis</name>
    <dbReference type="NCBI Taxonomy" id="1307"/>
    <lineage>
        <taxon>Bacteria</taxon>
        <taxon>Bacillati</taxon>
        <taxon>Bacillota</taxon>
        <taxon>Bacilli</taxon>
        <taxon>Lactobacillales</taxon>
        <taxon>Streptococcaceae</taxon>
        <taxon>Streptococcus</taxon>
    </lineage>
</organism>
<dbReference type="InterPro" id="IPR010982">
    <property type="entry name" value="Lambda_DNA-bd_dom_sf"/>
</dbReference>
<dbReference type="Proteomes" id="UP000073390">
    <property type="component" value="Unassembled WGS sequence"/>
</dbReference>
<dbReference type="EMBL" id="FIGG01000004">
    <property type="protein sequence ID" value="CYU73641.1"/>
    <property type="molecule type" value="Genomic_DNA"/>
</dbReference>
<accession>A0A0Z8BYX8</accession>